<name>A0A856MMF1_9CYAN</name>
<proteinExistence type="predicted"/>
<dbReference type="Proteomes" id="UP000503129">
    <property type="component" value="Plasmid pBOCT1"/>
</dbReference>
<protein>
    <submittedName>
        <fullName evidence="1">Uncharacterized protein</fullName>
    </submittedName>
</protein>
<evidence type="ECO:0000313" key="1">
    <source>
        <dbReference type="EMBL" id="QDL12615.1"/>
    </source>
</evidence>
<sequence>MTTLEIKSLTLLESKIEEGKSQKKLEYEILAKDSNLPWVASSELLKDIKELISNHPELDGLAVTSIYVYAPKFNIESTNLSKQVLDLTLSGKAEVYHEVYETEDG</sequence>
<dbReference type="EMBL" id="CP030119">
    <property type="protein sequence ID" value="QDL12615.1"/>
    <property type="molecule type" value="Genomic_DNA"/>
</dbReference>
<dbReference type="RefSeq" id="WP_169263268.1">
    <property type="nucleotide sequence ID" value="NZ_CAWOXK010000002.1"/>
</dbReference>
<keyword evidence="1" id="KW-0614">Plasmid</keyword>
<evidence type="ECO:0000313" key="2">
    <source>
        <dbReference type="Proteomes" id="UP000503129"/>
    </source>
</evidence>
<accession>A0A856MMF1</accession>
<dbReference type="KEGG" id="bsen:DP114_33190"/>
<reference evidence="1 2" key="1">
    <citation type="submission" date="2018-06" db="EMBL/GenBank/DDBJ databases">
        <title>Comparative genomics of Brasilonema spp. strains.</title>
        <authorList>
            <person name="Alvarenga D.O."/>
            <person name="Fiore M.F."/>
            <person name="Varani A.M."/>
        </authorList>
    </citation>
    <scope>NUCLEOTIDE SEQUENCE [LARGE SCALE GENOMIC DNA]</scope>
    <source>
        <strain evidence="1 2">CENA114</strain>
        <plasmid evidence="2">pboct1</plasmid>
    </source>
</reference>
<dbReference type="AlphaFoldDB" id="A0A856MMF1"/>
<organism evidence="1 2">
    <name type="scientific">Brasilonema sennae CENA114</name>
    <dbReference type="NCBI Taxonomy" id="415709"/>
    <lineage>
        <taxon>Bacteria</taxon>
        <taxon>Bacillati</taxon>
        <taxon>Cyanobacteriota</taxon>
        <taxon>Cyanophyceae</taxon>
        <taxon>Nostocales</taxon>
        <taxon>Scytonemataceae</taxon>
        <taxon>Brasilonema</taxon>
        <taxon>Bromeliae group (in: Brasilonema)</taxon>
    </lineage>
</organism>
<gene>
    <name evidence="1" type="ORF">DP114_33190</name>
</gene>
<keyword evidence="2" id="KW-1185">Reference proteome</keyword>
<geneLocation type="plasmid" evidence="2">
    <name>pboct1</name>
</geneLocation>